<evidence type="ECO:0000313" key="2">
    <source>
        <dbReference type="EMBL" id="EGW02294.1"/>
    </source>
</evidence>
<dbReference type="EMBL" id="JH000814">
    <property type="protein sequence ID" value="EGW02294.1"/>
    <property type="molecule type" value="Genomic_DNA"/>
</dbReference>
<evidence type="ECO:0000256" key="1">
    <source>
        <dbReference type="SAM" id="MobiDB-lite"/>
    </source>
</evidence>
<gene>
    <name evidence="2" type="ORF">I79_015211</name>
</gene>
<reference evidence="3" key="1">
    <citation type="journal article" date="2011" name="Nat. Biotechnol.">
        <title>The genomic sequence of the Chinese hamster ovary (CHO)-K1 cell line.</title>
        <authorList>
            <person name="Xu X."/>
            <person name="Nagarajan H."/>
            <person name="Lewis N.E."/>
            <person name="Pan S."/>
            <person name="Cai Z."/>
            <person name="Liu X."/>
            <person name="Chen W."/>
            <person name="Xie M."/>
            <person name="Wang W."/>
            <person name="Hammond S."/>
            <person name="Andersen M.R."/>
            <person name="Neff N."/>
            <person name="Passarelli B."/>
            <person name="Koh W."/>
            <person name="Fan H.C."/>
            <person name="Wang J."/>
            <person name="Gui Y."/>
            <person name="Lee K.H."/>
            <person name="Betenbaugh M.J."/>
            <person name="Quake S.R."/>
            <person name="Famili I."/>
            <person name="Palsson B.O."/>
            <person name="Wang J."/>
        </authorList>
    </citation>
    <scope>NUCLEOTIDE SEQUENCE [LARGE SCALE GENOMIC DNA]</scope>
    <source>
        <strain evidence="3">CHO K1 cell line</strain>
    </source>
</reference>
<dbReference type="AlphaFoldDB" id="G3HW63"/>
<sequence length="54" mass="5449">MPGACLRSKEDTGSSGTGVTGVCEPSCGGWELDLVLCTSNKCSPPEPSISPAVH</sequence>
<organism evidence="2 3">
    <name type="scientific">Cricetulus griseus</name>
    <name type="common">Chinese hamster</name>
    <name type="synonym">Cricetulus barabensis griseus</name>
    <dbReference type="NCBI Taxonomy" id="10029"/>
    <lineage>
        <taxon>Eukaryota</taxon>
        <taxon>Metazoa</taxon>
        <taxon>Chordata</taxon>
        <taxon>Craniata</taxon>
        <taxon>Vertebrata</taxon>
        <taxon>Euteleostomi</taxon>
        <taxon>Mammalia</taxon>
        <taxon>Eutheria</taxon>
        <taxon>Euarchontoglires</taxon>
        <taxon>Glires</taxon>
        <taxon>Rodentia</taxon>
        <taxon>Myomorpha</taxon>
        <taxon>Muroidea</taxon>
        <taxon>Cricetidae</taxon>
        <taxon>Cricetinae</taxon>
        <taxon>Cricetulus</taxon>
    </lineage>
</organism>
<evidence type="ECO:0000313" key="3">
    <source>
        <dbReference type="Proteomes" id="UP000001075"/>
    </source>
</evidence>
<feature type="region of interest" description="Disordered" evidence="1">
    <location>
        <begin position="1"/>
        <end position="22"/>
    </location>
</feature>
<proteinExistence type="predicted"/>
<protein>
    <submittedName>
        <fullName evidence="2">Uncharacterized protein</fullName>
    </submittedName>
</protein>
<dbReference type="InParanoid" id="G3HW63"/>
<name>G3HW63_CRIGR</name>
<dbReference type="Proteomes" id="UP000001075">
    <property type="component" value="Unassembled WGS sequence"/>
</dbReference>
<accession>G3HW63</accession>